<dbReference type="OrthoDB" id="3795213at2759"/>
<dbReference type="Proteomes" id="UP000800035">
    <property type="component" value="Unassembled WGS sequence"/>
</dbReference>
<keyword evidence="2" id="KW-1185">Reference proteome</keyword>
<evidence type="ECO:0000313" key="2">
    <source>
        <dbReference type="Proteomes" id="UP000800035"/>
    </source>
</evidence>
<proteinExistence type="predicted"/>
<organism evidence="1 2">
    <name type="scientific">Byssothecium circinans</name>
    <dbReference type="NCBI Taxonomy" id="147558"/>
    <lineage>
        <taxon>Eukaryota</taxon>
        <taxon>Fungi</taxon>
        <taxon>Dikarya</taxon>
        <taxon>Ascomycota</taxon>
        <taxon>Pezizomycotina</taxon>
        <taxon>Dothideomycetes</taxon>
        <taxon>Pleosporomycetidae</taxon>
        <taxon>Pleosporales</taxon>
        <taxon>Massarineae</taxon>
        <taxon>Massarinaceae</taxon>
        <taxon>Byssothecium</taxon>
    </lineage>
</organism>
<reference evidence="1" key="1">
    <citation type="journal article" date="2020" name="Stud. Mycol.">
        <title>101 Dothideomycetes genomes: a test case for predicting lifestyles and emergence of pathogens.</title>
        <authorList>
            <person name="Haridas S."/>
            <person name="Albert R."/>
            <person name="Binder M."/>
            <person name="Bloem J."/>
            <person name="Labutti K."/>
            <person name="Salamov A."/>
            <person name="Andreopoulos B."/>
            <person name="Baker S."/>
            <person name="Barry K."/>
            <person name="Bills G."/>
            <person name="Bluhm B."/>
            <person name="Cannon C."/>
            <person name="Castanera R."/>
            <person name="Culley D."/>
            <person name="Daum C."/>
            <person name="Ezra D."/>
            <person name="Gonzalez J."/>
            <person name="Henrissat B."/>
            <person name="Kuo A."/>
            <person name="Liang C."/>
            <person name="Lipzen A."/>
            <person name="Lutzoni F."/>
            <person name="Magnuson J."/>
            <person name="Mondo S."/>
            <person name="Nolan M."/>
            <person name="Ohm R."/>
            <person name="Pangilinan J."/>
            <person name="Park H.-J."/>
            <person name="Ramirez L."/>
            <person name="Alfaro M."/>
            <person name="Sun H."/>
            <person name="Tritt A."/>
            <person name="Yoshinaga Y."/>
            <person name="Zwiers L.-H."/>
            <person name="Turgeon B."/>
            <person name="Goodwin S."/>
            <person name="Spatafora J."/>
            <person name="Crous P."/>
            <person name="Grigoriev I."/>
        </authorList>
    </citation>
    <scope>NUCLEOTIDE SEQUENCE</scope>
    <source>
        <strain evidence="1">CBS 675.92</strain>
    </source>
</reference>
<feature type="non-terminal residue" evidence="1">
    <location>
        <position position="1"/>
    </location>
</feature>
<gene>
    <name evidence="1" type="ORF">CC80DRAFT_378879</name>
</gene>
<name>A0A6A5TXV6_9PLEO</name>
<feature type="non-terminal residue" evidence="1">
    <location>
        <position position="71"/>
    </location>
</feature>
<sequence length="71" mass="8201">PLDVVLFKPLLLAYSKALTNYLHRAQGLLLVKKGDFFPLFWEAWTTSFKKETILKSFKATSIWPCNTKVIL</sequence>
<dbReference type="AlphaFoldDB" id="A0A6A5TXV6"/>
<evidence type="ECO:0000313" key="1">
    <source>
        <dbReference type="EMBL" id="KAF1957471.1"/>
    </source>
</evidence>
<dbReference type="EMBL" id="ML976989">
    <property type="protein sequence ID" value="KAF1957471.1"/>
    <property type="molecule type" value="Genomic_DNA"/>
</dbReference>
<protein>
    <submittedName>
        <fullName evidence="1">Uncharacterized protein</fullName>
    </submittedName>
</protein>
<accession>A0A6A5TXV6</accession>